<evidence type="ECO:0000313" key="10">
    <source>
        <dbReference type="EMBL" id="KAK3245074.1"/>
    </source>
</evidence>
<sequence>MQPPNNMEDNPLARTDDMFEDVWQDSPSSAPEIEMFPPANGNAERNLISSFRIRDLSCDEILEVLRHEQNERDMTACADVDFYEASEDPEKFIEVEIGVPTIPGTLVFSYLYSRELKLATYAGVGAFSMLGVLMRYFVGKYLGDNQLEVTEPNSIVAHNLPANMLGCFLMGIVVGFQDHIKPPHPTVYAGLTAGLCGCLTTFSSWNLEVALLAMSPLDPDNNTDPDLLGKTVSRAVFACALGFAASWGMLHAGLSVAASMRNRPEHEVRLQSFQHALDQMRIYDNKISAKHHVELINVQKGLSDLMSPVTTVVDVLLEQEPLFIFTKLVIYSLFMVLMLAVGYALLVKSSIASEYEILCYAVMMAPIGAWLRYHLAQWNRFTPRAPFFTLLANCIATVLATLFYVLIDECDGSAMVSRSGSVKALEALGIGLCGNLSTMSTFVNEVRLLGTTDLSAAAAYTAATLFLGQILSLSVLAIFYHDCYTY</sequence>
<proteinExistence type="inferred from homology"/>
<evidence type="ECO:0000256" key="2">
    <source>
        <dbReference type="ARBA" id="ARBA00004651"/>
    </source>
</evidence>
<keyword evidence="5 9" id="KW-1133">Transmembrane helix</keyword>
<evidence type="ECO:0000313" key="11">
    <source>
        <dbReference type="Proteomes" id="UP001190700"/>
    </source>
</evidence>
<feature type="transmembrane region" description="Helical" evidence="9">
    <location>
        <begin position="357"/>
        <end position="375"/>
    </location>
</feature>
<feature type="transmembrane region" description="Helical" evidence="9">
    <location>
        <begin position="235"/>
        <end position="257"/>
    </location>
</feature>
<dbReference type="AlphaFoldDB" id="A0AAE0BZQ9"/>
<feature type="transmembrane region" description="Helical" evidence="9">
    <location>
        <begin position="158"/>
        <end position="176"/>
    </location>
</feature>
<evidence type="ECO:0000256" key="5">
    <source>
        <dbReference type="ARBA" id="ARBA00022989"/>
    </source>
</evidence>
<dbReference type="PANTHER" id="PTHR28259">
    <property type="entry name" value="FLUORIDE EXPORT PROTEIN 1-RELATED"/>
    <property type="match status" value="1"/>
</dbReference>
<comment type="function">
    <text evidence="1">Fluoride channel required for the rapid expulsion of cytoplasmic fluoride.</text>
</comment>
<keyword evidence="3" id="KW-1003">Cell membrane</keyword>
<name>A0AAE0BZQ9_9CHLO</name>
<comment type="caution">
    <text evidence="10">The sequence shown here is derived from an EMBL/GenBank/DDBJ whole genome shotgun (WGS) entry which is preliminary data.</text>
</comment>
<comment type="similarity">
    <text evidence="7">Belongs to the fluoride channel Fluc/FEX (TC 1.A.43) family.</text>
</comment>
<reference evidence="10 11" key="1">
    <citation type="journal article" date="2015" name="Genome Biol. Evol.">
        <title>Comparative Genomics of a Bacterivorous Green Alga Reveals Evolutionary Causalities and Consequences of Phago-Mixotrophic Mode of Nutrition.</title>
        <authorList>
            <person name="Burns J.A."/>
            <person name="Paasch A."/>
            <person name="Narechania A."/>
            <person name="Kim E."/>
        </authorList>
    </citation>
    <scope>NUCLEOTIDE SEQUENCE [LARGE SCALE GENOMIC DNA]</scope>
    <source>
        <strain evidence="10 11">PLY_AMNH</strain>
    </source>
</reference>
<evidence type="ECO:0000256" key="1">
    <source>
        <dbReference type="ARBA" id="ARBA00002598"/>
    </source>
</evidence>
<evidence type="ECO:0000256" key="9">
    <source>
        <dbReference type="SAM" id="Phobius"/>
    </source>
</evidence>
<dbReference type="Proteomes" id="UP001190700">
    <property type="component" value="Unassembled WGS sequence"/>
</dbReference>
<evidence type="ECO:0000256" key="8">
    <source>
        <dbReference type="ARBA" id="ARBA00035585"/>
    </source>
</evidence>
<protein>
    <submittedName>
        <fullName evidence="10">Uncharacterized protein</fullName>
    </submittedName>
</protein>
<keyword evidence="11" id="KW-1185">Reference proteome</keyword>
<accession>A0AAE0BZQ9</accession>
<gene>
    <name evidence="10" type="ORF">CYMTET_45340</name>
</gene>
<feature type="transmembrane region" description="Helical" evidence="9">
    <location>
        <begin position="118"/>
        <end position="138"/>
    </location>
</feature>
<feature type="transmembrane region" description="Helical" evidence="9">
    <location>
        <begin position="457"/>
        <end position="480"/>
    </location>
</feature>
<evidence type="ECO:0000256" key="4">
    <source>
        <dbReference type="ARBA" id="ARBA00022692"/>
    </source>
</evidence>
<feature type="transmembrane region" description="Helical" evidence="9">
    <location>
        <begin position="387"/>
        <end position="407"/>
    </location>
</feature>
<comment type="catalytic activity">
    <reaction evidence="8">
        <text>fluoride(in) = fluoride(out)</text>
        <dbReference type="Rhea" id="RHEA:76159"/>
        <dbReference type="ChEBI" id="CHEBI:17051"/>
    </reaction>
    <physiologicalReaction direction="left-to-right" evidence="8">
        <dbReference type="Rhea" id="RHEA:76160"/>
    </physiologicalReaction>
</comment>
<evidence type="ECO:0000256" key="6">
    <source>
        <dbReference type="ARBA" id="ARBA00023136"/>
    </source>
</evidence>
<dbReference type="InterPro" id="IPR003691">
    <property type="entry name" value="FluC"/>
</dbReference>
<organism evidence="10 11">
    <name type="scientific">Cymbomonas tetramitiformis</name>
    <dbReference type="NCBI Taxonomy" id="36881"/>
    <lineage>
        <taxon>Eukaryota</taxon>
        <taxon>Viridiplantae</taxon>
        <taxon>Chlorophyta</taxon>
        <taxon>Pyramimonadophyceae</taxon>
        <taxon>Pyramimonadales</taxon>
        <taxon>Pyramimonadaceae</taxon>
        <taxon>Cymbomonas</taxon>
    </lineage>
</organism>
<feature type="transmembrane region" description="Helical" evidence="9">
    <location>
        <begin position="188"/>
        <end position="215"/>
    </location>
</feature>
<evidence type="ECO:0000256" key="3">
    <source>
        <dbReference type="ARBA" id="ARBA00022475"/>
    </source>
</evidence>
<keyword evidence="4 9" id="KW-0812">Transmembrane</keyword>
<evidence type="ECO:0000256" key="7">
    <source>
        <dbReference type="ARBA" id="ARBA00035120"/>
    </source>
</evidence>
<feature type="transmembrane region" description="Helical" evidence="9">
    <location>
        <begin position="328"/>
        <end position="345"/>
    </location>
</feature>
<comment type="subcellular location">
    <subcellularLocation>
        <location evidence="2">Cell membrane</location>
        <topology evidence="2">Multi-pass membrane protein</topology>
    </subcellularLocation>
</comment>
<keyword evidence="6 9" id="KW-0472">Membrane</keyword>
<dbReference type="Pfam" id="PF02537">
    <property type="entry name" value="CRCB"/>
    <property type="match status" value="2"/>
</dbReference>
<dbReference type="PANTHER" id="PTHR28259:SF1">
    <property type="entry name" value="FLUORIDE EXPORT PROTEIN 1-RELATED"/>
    <property type="match status" value="1"/>
</dbReference>
<dbReference type="GO" id="GO:0005886">
    <property type="term" value="C:plasma membrane"/>
    <property type="evidence" value="ECO:0007669"/>
    <property type="project" value="UniProtKB-SubCell"/>
</dbReference>
<dbReference type="GO" id="GO:1903425">
    <property type="term" value="F:fluoride transmembrane transporter activity"/>
    <property type="evidence" value="ECO:0007669"/>
    <property type="project" value="TreeGrafter"/>
</dbReference>
<dbReference type="EMBL" id="LGRX02031039">
    <property type="protein sequence ID" value="KAK3245074.1"/>
    <property type="molecule type" value="Genomic_DNA"/>
</dbReference>